<feature type="domain" description="Peptidase S1" evidence="2">
    <location>
        <begin position="89"/>
        <end position="340"/>
    </location>
</feature>
<dbReference type="InterPro" id="IPR051333">
    <property type="entry name" value="CLIP_Serine_Protease"/>
</dbReference>
<dbReference type="PANTHER" id="PTHR24260">
    <property type="match status" value="1"/>
</dbReference>
<evidence type="ECO:0000256" key="1">
    <source>
        <dbReference type="SAM" id="SignalP"/>
    </source>
</evidence>
<dbReference type="InterPro" id="IPR001254">
    <property type="entry name" value="Trypsin_dom"/>
</dbReference>
<dbReference type="EC" id="3.4.21.-" evidence="3"/>
<dbReference type="InterPro" id="IPR043504">
    <property type="entry name" value="Peptidase_S1_PA_chymotrypsin"/>
</dbReference>
<accession>A0ABS7U176</accession>
<dbReference type="GO" id="GO:0016787">
    <property type="term" value="F:hydrolase activity"/>
    <property type="evidence" value="ECO:0007669"/>
    <property type="project" value="UniProtKB-KW"/>
</dbReference>
<gene>
    <name evidence="3" type="ORF">K7C98_33555</name>
</gene>
<protein>
    <submittedName>
        <fullName evidence="3">Trypsin-like serine protease</fullName>
        <ecNumber evidence="3">3.4.21.-</ecNumber>
    </submittedName>
</protein>
<organism evidence="3 4">
    <name type="scientific">Nannocystis pusilla</name>
    <dbReference type="NCBI Taxonomy" id="889268"/>
    <lineage>
        <taxon>Bacteria</taxon>
        <taxon>Pseudomonadati</taxon>
        <taxon>Myxococcota</taxon>
        <taxon>Polyangia</taxon>
        <taxon>Nannocystales</taxon>
        <taxon>Nannocystaceae</taxon>
        <taxon>Nannocystis</taxon>
    </lineage>
</organism>
<keyword evidence="3" id="KW-0378">Hydrolase</keyword>
<dbReference type="InterPro" id="IPR001314">
    <property type="entry name" value="Peptidase_S1A"/>
</dbReference>
<proteinExistence type="predicted"/>
<keyword evidence="1" id="KW-0732">Signal</keyword>
<dbReference type="PROSITE" id="PS00134">
    <property type="entry name" value="TRYPSIN_HIS"/>
    <property type="match status" value="1"/>
</dbReference>
<comment type="caution">
    <text evidence="3">The sequence shown here is derived from an EMBL/GenBank/DDBJ whole genome shotgun (WGS) entry which is preliminary data.</text>
</comment>
<dbReference type="Gene3D" id="2.40.10.10">
    <property type="entry name" value="Trypsin-like serine proteases"/>
    <property type="match status" value="1"/>
</dbReference>
<dbReference type="InterPro" id="IPR009003">
    <property type="entry name" value="Peptidase_S1_PA"/>
</dbReference>
<dbReference type="EMBL" id="JAIRAU010000047">
    <property type="protein sequence ID" value="MBZ5714186.1"/>
    <property type="molecule type" value="Genomic_DNA"/>
</dbReference>
<keyword evidence="4" id="KW-1185">Reference proteome</keyword>
<feature type="chain" id="PRO_5046661419" evidence="1">
    <location>
        <begin position="24"/>
        <end position="361"/>
    </location>
</feature>
<dbReference type="SUPFAM" id="SSF50494">
    <property type="entry name" value="Trypsin-like serine proteases"/>
    <property type="match status" value="1"/>
</dbReference>
<reference evidence="3" key="1">
    <citation type="submission" date="2021-08" db="EMBL/GenBank/DDBJ databases">
        <authorList>
            <person name="Stevens D.C."/>
        </authorList>
    </citation>
    <scope>NUCLEOTIDE SEQUENCE</scope>
    <source>
        <strain evidence="3">DSM 53165</strain>
    </source>
</reference>
<feature type="signal peptide" evidence="1">
    <location>
        <begin position="1"/>
        <end position="23"/>
    </location>
</feature>
<dbReference type="PROSITE" id="PS50240">
    <property type="entry name" value="TRYPSIN_DOM"/>
    <property type="match status" value="1"/>
</dbReference>
<dbReference type="SMART" id="SM00020">
    <property type="entry name" value="Tryp_SPc"/>
    <property type="match status" value="1"/>
</dbReference>
<name>A0ABS7U176_9BACT</name>
<dbReference type="Pfam" id="PF00089">
    <property type="entry name" value="Trypsin"/>
    <property type="match status" value="1"/>
</dbReference>
<sequence>MHSPGLPIHLPLHIALCALAALATPACDADEAADGEIPSFDVDVRGALVRCDNGTFDLEQMNATLRAYPELGEILGLERVAGCEDAPSYLAGLSAHIESFPSQEPAPADAEFRIAQAEASNLTTNGVLRLSSVGCTGVLIHERALVTAAHCVAALAPASGEKNFWVDNFDIDNFGGGSYVGTVRVNVHPDYAGTGSSYVGDDGDDIAVVKLTSGSFGFPAEDRHRIYTGAMSTIGTMRLYGQGVTSHTGGGAGTLRRMVYLPNWNGPEHFLMDAETSRMCKGDSGGPVMDVLPDGVTRVVAGLATSIEIGSPGDMCATTGGKQRAVRLQNKVRWIDDMIGGTDSDDCTPLVMDGWSYERCW</sequence>
<dbReference type="PRINTS" id="PR00722">
    <property type="entry name" value="CHYMOTRYPSIN"/>
</dbReference>
<dbReference type="Proteomes" id="UP001139031">
    <property type="component" value="Unassembled WGS sequence"/>
</dbReference>
<evidence type="ECO:0000259" key="2">
    <source>
        <dbReference type="PROSITE" id="PS50240"/>
    </source>
</evidence>
<dbReference type="InterPro" id="IPR018114">
    <property type="entry name" value="TRYPSIN_HIS"/>
</dbReference>
<dbReference type="PANTHER" id="PTHR24260:SF132">
    <property type="entry name" value="PEPTIDASE S1 DOMAIN-CONTAINING PROTEIN"/>
    <property type="match status" value="1"/>
</dbReference>
<evidence type="ECO:0000313" key="3">
    <source>
        <dbReference type="EMBL" id="MBZ5714186.1"/>
    </source>
</evidence>
<dbReference type="RefSeq" id="WP_224195918.1">
    <property type="nucleotide sequence ID" value="NZ_JAIRAU010000047.1"/>
</dbReference>
<evidence type="ECO:0000313" key="4">
    <source>
        <dbReference type="Proteomes" id="UP001139031"/>
    </source>
</evidence>